<organism evidence="1 2">
    <name type="scientific">Ehrlichia ruminantium</name>
    <name type="common">heartwater rickettsia</name>
    <name type="synonym">Cowdria ruminantium</name>
    <dbReference type="NCBI Taxonomy" id="779"/>
    <lineage>
        <taxon>Bacteria</taxon>
        <taxon>Pseudomonadati</taxon>
        <taxon>Pseudomonadota</taxon>
        <taxon>Alphaproteobacteria</taxon>
        <taxon>Rickettsiales</taxon>
        <taxon>Anaplasmataceae</taxon>
        <taxon>Ehrlichia</taxon>
    </lineage>
</organism>
<sequence>MCWVSDKVQILCEYQKSRKHLPMYSFIKNNTKIRSVGKKDSVMCWVSYKVQVLCEYQKSRKHLYLYIVY</sequence>
<protein>
    <submittedName>
        <fullName evidence="1">Uncharacterized protein</fullName>
    </submittedName>
</protein>
<dbReference type="EMBL" id="CP033455">
    <property type="protein sequence ID" value="QGR03670.1"/>
    <property type="molecule type" value="Genomic_DNA"/>
</dbReference>
<name>A0AAE6UIQ2_EHRRU</name>
<proteinExistence type="predicted"/>
<accession>A0AAE6UIQ2</accession>
<dbReference type="AlphaFoldDB" id="A0AAE6UIQ2"/>
<reference evidence="1 2" key="1">
    <citation type="submission" date="2018-10" db="EMBL/GenBank/DDBJ databases">
        <title>Propagation and draft genome sequences of three atypical Erhlichia ruminantium isolates.</title>
        <authorList>
            <person name="Liebenberg J."/>
            <person name="Steyn H."/>
            <person name="Josemans A."/>
            <person name="Zweygarth E."/>
        </authorList>
    </citation>
    <scope>NUCLEOTIDE SEQUENCE [LARGE SCALE GENOMIC DNA]</scope>
    <source>
        <strain evidence="1 2">Omatjenne</strain>
    </source>
</reference>
<gene>
    <name evidence="1" type="ORF">EDL80_03845</name>
</gene>
<dbReference type="Proteomes" id="UP000422822">
    <property type="component" value="Chromosome"/>
</dbReference>
<dbReference type="RefSeq" id="WP_196589369.1">
    <property type="nucleotide sequence ID" value="NZ_CP033456.1"/>
</dbReference>
<evidence type="ECO:0000313" key="1">
    <source>
        <dbReference type="EMBL" id="QGR03670.1"/>
    </source>
</evidence>
<evidence type="ECO:0000313" key="2">
    <source>
        <dbReference type="Proteomes" id="UP000422822"/>
    </source>
</evidence>
<keyword evidence="2" id="KW-1185">Reference proteome</keyword>